<proteinExistence type="inferred from homology"/>
<dbReference type="Pfam" id="PF04520">
    <property type="entry name" value="Senescence_reg"/>
    <property type="match status" value="1"/>
</dbReference>
<evidence type="ECO:0000256" key="1">
    <source>
        <dbReference type="ARBA" id="ARBA00034773"/>
    </source>
</evidence>
<dbReference type="AlphaFoldDB" id="A0A7R9TI42"/>
<organism evidence="3">
    <name type="scientific">Prasinoderma coloniale</name>
    <dbReference type="NCBI Taxonomy" id="156133"/>
    <lineage>
        <taxon>Eukaryota</taxon>
        <taxon>Viridiplantae</taxon>
        <taxon>Prasinodermophyta</taxon>
        <taxon>Prasinodermophyceae</taxon>
        <taxon>Prasinodermales</taxon>
        <taxon>Prasinodermaceae</taxon>
        <taxon>Prasinoderma</taxon>
    </lineage>
</organism>
<comment type="similarity">
    <text evidence="1">Belongs to the senescence regulator S40 family.</text>
</comment>
<protein>
    <submittedName>
        <fullName evidence="3">Uncharacterized protein</fullName>
    </submittedName>
</protein>
<dbReference type="InterPro" id="IPR007608">
    <property type="entry name" value="Senescence_reg_S40"/>
</dbReference>
<evidence type="ECO:0000256" key="2">
    <source>
        <dbReference type="SAM" id="MobiDB-lite"/>
    </source>
</evidence>
<reference evidence="3" key="1">
    <citation type="submission" date="2021-01" db="EMBL/GenBank/DDBJ databases">
        <authorList>
            <person name="Corre E."/>
            <person name="Pelletier E."/>
            <person name="Niang G."/>
            <person name="Scheremetjew M."/>
            <person name="Finn R."/>
            <person name="Kale V."/>
            <person name="Holt S."/>
            <person name="Cochrane G."/>
            <person name="Meng A."/>
            <person name="Brown T."/>
            <person name="Cohen L."/>
        </authorList>
    </citation>
    <scope>NUCLEOTIDE SEQUENCE</scope>
    <source>
        <strain evidence="3">CCMP1413</strain>
    </source>
</reference>
<dbReference type="PANTHER" id="PTHR33083">
    <property type="entry name" value="EXPRESSED PROTEIN"/>
    <property type="match status" value="1"/>
</dbReference>
<dbReference type="EMBL" id="HBDZ01005458">
    <property type="protein sequence ID" value="CAD8235534.1"/>
    <property type="molecule type" value="Transcribed_RNA"/>
</dbReference>
<feature type="compositionally biased region" description="Acidic residues" evidence="2">
    <location>
        <begin position="114"/>
        <end position="127"/>
    </location>
</feature>
<feature type="compositionally biased region" description="Acidic residues" evidence="2">
    <location>
        <begin position="1"/>
        <end position="18"/>
    </location>
</feature>
<feature type="region of interest" description="Disordered" evidence="2">
    <location>
        <begin position="1"/>
        <end position="88"/>
    </location>
</feature>
<dbReference type="GO" id="GO:0010150">
    <property type="term" value="P:leaf senescence"/>
    <property type="evidence" value="ECO:0007669"/>
    <property type="project" value="UniProtKB-ARBA"/>
</dbReference>
<sequence length="260" mass="26150">MAEMADELDMELMFDADGVDGGRAPATPQSVSAGEDGEGSSDGEGGGADGASGEEENVSGGVPTRRADSPPSEGAEASGGWGMSPASRARAHSMPVSVPWPAYFDAGGRVGEGTPDDDAPDVADAGEAEQTTPLAPLRNAGTANASALTAGFEGGATDAAAAWSAVAFGATAAADAGAGAVPTPMPTRTRAISAVFGDKFVPPHELAAQSLGKHANESGWLHGGKLYTFSQCEGRGRTLTGRDIEKVRTAVMRQTGFLDR</sequence>
<name>A0A7R9TI42_9VIRI</name>
<gene>
    <name evidence="3" type="ORF">PCOL08062_LOCUS4180</name>
</gene>
<accession>A0A7R9TI42</accession>
<feature type="region of interest" description="Disordered" evidence="2">
    <location>
        <begin position="107"/>
        <end position="140"/>
    </location>
</feature>
<dbReference type="PANTHER" id="PTHR33083:SF123">
    <property type="entry name" value="EXPRESSED PROTEIN"/>
    <property type="match status" value="1"/>
</dbReference>
<evidence type="ECO:0000313" key="3">
    <source>
        <dbReference type="EMBL" id="CAD8235534.1"/>
    </source>
</evidence>